<feature type="region of interest" description="Disordered" evidence="1">
    <location>
        <begin position="221"/>
        <end position="253"/>
    </location>
</feature>
<evidence type="ECO:0000256" key="1">
    <source>
        <dbReference type="SAM" id="MobiDB-lite"/>
    </source>
</evidence>
<organism evidence="2 3">
    <name type="scientific">Takifugu flavidus</name>
    <name type="common">sansaifugu</name>
    <dbReference type="NCBI Taxonomy" id="433684"/>
    <lineage>
        <taxon>Eukaryota</taxon>
        <taxon>Metazoa</taxon>
        <taxon>Chordata</taxon>
        <taxon>Craniata</taxon>
        <taxon>Vertebrata</taxon>
        <taxon>Euteleostomi</taxon>
        <taxon>Actinopterygii</taxon>
        <taxon>Neopterygii</taxon>
        <taxon>Teleostei</taxon>
        <taxon>Neoteleostei</taxon>
        <taxon>Acanthomorphata</taxon>
        <taxon>Eupercaria</taxon>
        <taxon>Tetraodontiformes</taxon>
        <taxon>Tetradontoidea</taxon>
        <taxon>Tetraodontidae</taxon>
        <taxon>Takifugu</taxon>
    </lineage>
</organism>
<feature type="compositionally biased region" description="Pro residues" evidence="1">
    <location>
        <begin position="227"/>
        <end position="247"/>
    </location>
</feature>
<gene>
    <name evidence="2" type="ORF">D4764_0113940</name>
</gene>
<feature type="compositionally biased region" description="Basic and acidic residues" evidence="1">
    <location>
        <begin position="69"/>
        <end position="81"/>
    </location>
</feature>
<sequence length="350" mass="38386">MGCCCSKTEEWRDSDSDSDSDSESISGIDSDISSLSDILHYSGWSTKTVEHRQHTTTAGTQHAWLDAELKGDSRYKEEPEVLRNPTRGVGPTLDSDPCVALPRLSTGGEVNTPVGSKPSKPVQSTLVGPLSVAFMVTQASGDHQRPKVDPKPQRDEKGGEELHVLTTAPPQAFKTTTLSVGCMCDIDADELEQEQSQGATAGATDESINRAANQVINTSSWTRPWFIPTPPPGPDPGSSQTPPPGPDPGSSQTHLLLDQTLVHPKHLLLDQTLVHPEHLLLDQTLVHSNTSSWTRLWFIPHTSSWTRPWFIPNTSSWTRLWFIPHTSSWTRRSTKRLPASPRPTTVTVNC</sequence>
<feature type="compositionally biased region" description="Basic and acidic residues" evidence="1">
    <location>
        <begin position="142"/>
        <end position="163"/>
    </location>
</feature>
<proteinExistence type="predicted"/>
<feature type="region of interest" description="Disordered" evidence="1">
    <location>
        <begin position="138"/>
        <end position="163"/>
    </location>
</feature>
<reference evidence="2 3" key="1">
    <citation type="submission" date="2019-04" db="EMBL/GenBank/DDBJ databases">
        <title>Chromosome genome assembly for Takifugu flavidus.</title>
        <authorList>
            <person name="Xiao S."/>
        </authorList>
    </citation>
    <scope>NUCLEOTIDE SEQUENCE [LARGE SCALE GENOMIC DNA]</scope>
    <source>
        <strain evidence="2">HTHZ2018</strain>
        <tissue evidence="2">Muscle</tissue>
    </source>
</reference>
<dbReference type="EMBL" id="RHFK02000394">
    <property type="protein sequence ID" value="TWW54124.1"/>
    <property type="molecule type" value="Genomic_DNA"/>
</dbReference>
<feature type="region of interest" description="Disordered" evidence="1">
    <location>
        <begin position="69"/>
        <end position="97"/>
    </location>
</feature>
<protein>
    <submittedName>
        <fullName evidence="2">Uncharacterized protein</fullName>
    </submittedName>
</protein>
<comment type="caution">
    <text evidence="2">The sequence shown here is derived from an EMBL/GenBank/DDBJ whole genome shotgun (WGS) entry which is preliminary data.</text>
</comment>
<dbReference type="Proteomes" id="UP000324091">
    <property type="component" value="Unassembled WGS sequence"/>
</dbReference>
<accession>A0A5C6MG14</accession>
<keyword evidence="3" id="KW-1185">Reference proteome</keyword>
<evidence type="ECO:0000313" key="2">
    <source>
        <dbReference type="EMBL" id="TWW54124.1"/>
    </source>
</evidence>
<dbReference type="AlphaFoldDB" id="A0A5C6MG14"/>
<evidence type="ECO:0000313" key="3">
    <source>
        <dbReference type="Proteomes" id="UP000324091"/>
    </source>
</evidence>
<feature type="region of interest" description="Disordered" evidence="1">
    <location>
        <begin position="1"/>
        <end position="29"/>
    </location>
</feature>
<name>A0A5C6MG14_9TELE</name>